<dbReference type="EC" id="2.7.1.30" evidence="9"/>
<dbReference type="Pfam" id="PF02782">
    <property type="entry name" value="FGGY_C"/>
    <property type="match status" value="1"/>
</dbReference>
<evidence type="ECO:0000256" key="10">
    <source>
        <dbReference type="RuleBase" id="RU003733"/>
    </source>
</evidence>
<evidence type="ECO:0000259" key="11">
    <source>
        <dbReference type="Pfam" id="PF00370"/>
    </source>
</evidence>
<dbReference type="Proteomes" id="UP001150924">
    <property type="component" value="Unassembled WGS sequence"/>
</dbReference>
<dbReference type="InterPro" id="IPR018484">
    <property type="entry name" value="FGGY_N"/>
</dbReference>
<feature type="binding site" evidence="9">
    <location>
        <position position="85"/>
    </location>
    <ligand>
        <name>glycerol</name>
        <dbReference type="ChEBI" id="CHEBI:17754"/>
    </ligand>
</feature>
<name>A0A9X3J2V8_9BACT</name>
<feature type="binding site" evidence="9">
    <location>
        <position position="246"/>
    </location>
    <ligand>
        <name>sn-glycerol 3-phosphate</name>
        <dbReference type="ChEBI" id="CHEBI:57597"/>
    </ligand>
</feature>
<keyword evidence="7 9" id="KW-0067">ATP-binding</keyword>
<feature type="binding site" evidence="9">
    <location>
        <position position="416"/>
    </location>
    <ligand>
        <name>ADP</name>
        <dbReference type="ChEBI" id="CHEBI:456216"/>
    </ligand>
</feature>
<evidence type="ECO:0000256" key="3">
    <source>
        <dbReference type="ARBA" id="ARBA00022679"/>
    </source>
</evidence>
<comment type="catalytic activity">
    <reaction evidence="8 9">
        <text>glycerol + ATP = sn-glycerol 3-phosphate + ADP + H(+)</text>
        <dbReference type="Rhea" id="RHEA:21644"/>
        <dbReference type="ChEBI" id="CHEBI:15378"/>
        <dbReference type="ChEBI" id="CHEBI:17754"/>
        <dbReference type="ChEBI" id="CHEBI:30616"/>
        <dbReference type="ChEBI" id="CHEBI:57597"/>
        <dbReference type="ChEBI" id="CHEBI:456216"/>
        <dbReference type="EC" id="2.7.1.30"/>
    </reaction>
</comment>
<dbReference type="PROSITE" id="PS00933">
    <property type="entry name" value="FGGY_KINASES_1"/>
    <property type="match status" value="1"/>
</dbReference>
<evidence type="ECO:0000313" key="14">
    <source>
        <dbReference type="Proteomes" id="UP001150924"/>
    </source>
</evidence>
<dbReference type="AlphaFoldDB" id="A0A9X3J2V8"/>
<dbReference type="CDD" id="cd07786">
    <property type="entry name" value="FGGY_EcGK_like"/>
    <property type="match status" value="1"/>
</dbReference>
<accession>A0A9X3J2V8</accession>
<dbReference type="InterPro" id="IPR000577">
    <property type="entry name" value="Carb_kinase_FGGY"/>
</dbReference>
<comment type="caution">
    <text evidence="9">Lacks conserved residue(s) required for the propagation of feature annotation.</text>
</comment>
<feature type="domain" description="Carbohydrate kinase FGGY N-terminal" evidence="11">
    <location>
        <begin position="7"/>
        <end position="253"/>
    </location>
</feature>
<dbReference type="InterPro" id="IPR018485">
    <property type="entry name" value="FGGY_C"/>
</dbReference>
<evidence type="ECO:0000256" key="7">
    <source>
        <dbReference type="ARBA" id="ARBA00022840"/>
    </source>
</evidence>
<keyword evidence="14" id="KW-1185">Reference proteome</keyword>
<feature type="binding site" evidence="9">
    <location>
        <position position="85"/>
    </location>
    <ligand>
        <name>sn-glycerol 3-phosphate</name>
        <dbReference type="ChEBI" id="CHEBI:57597"/>
    </ligand>
</feature>
<feature type="binding site" evidence="9">
    <location>
        <position position="15"/>
    </location>
    <ligand>
        <name>ATP</name>
        <dbReference type="ChEBI" id="CHEBI:30616"/>
    </ligand>
</feature>
<organism evidence="13 14">
    <name type="scientific">Nannocystis pusilla</name>
    <dbReference type="NCBI Taxonomy" id="889268"/>
    <lineage>
        <taxon>Bacteria</taxon>
        <taxon>Pseudomonadati</taxon>
        <taxon>Myxococcota</taxon>
        <taxon>Polyangia</taxon>
        <taxon>Nannocystales</taxon>
        <taxon>Nannocystaceae</taxon>
        <taxon>Nannocystis</taxon>
    </lineage>
</organism>
<sequence>MTTADLILAIDQGTTGSTCLLVDPQLRVLARATREFPQHFPQPGWVEHDPEELYASVLAAVAEVLQTSGVAPARIAAIGITNQRETSLLWGRRDGRPLHRALVWQDRRTADTCETLRAAGHEDLIRARTGLLLDPYFSATKLAWVLDHVPGARARAEAGELQAGTIDTYLVWRLTAGAAHVSEPSNASRTLLWPLKGGGWDEELCALLRVPSAILPRVLPCTARFGETRGVPGLPDGIPIHGIAGDQQSALFGQACFGPGEAKCTYGTGAFAVLNTGDTPVASRHGLLTTVGWQIGERTTYCLEGSAFMAGAVVQWLRDGLGFVVKASEIEALAASVPDSGGVVLVPAHAGLGAPYWRPHARGLISGITRGTTRAHIARAALEGIALQIADLLRAMSADIGAPLKALKVDGGAAANDLLMQLQADLLGVPIARPTMLEATALGAVFLAGLGVGVWSDTTALAAAWQQDRAFTPNPPTTALATLRSNWERAVALA</sequence>
<dbReference type="PIRSF" id="PIRSF000538">
    <property type="entry name" value="GlpK"/>
    <property type="match status" value="1"/>
</dbReference>
<feature type="binding site" evidence="9">
    <location>
        <position position="412"/>
    </location>
    <ligand>
        <name>ATP</name>
        <dbReference type="ChEBI" id="CHEBI:30616"/>
    </ligand>
</feature>
<comment type="function">
    <text evidence="9">Key enzyme in the regulation of glycerol uptake and metabolism. Catalyzes the phosphorylation of glycerol to yield sn-glycerol 3-phosphate.</text>
</comment>
<keyword evidence="6 9" id="KW-0319">Glycerol metabolism</keyword>
<feature type="binding site" evidence="9">
    <location>
        <position position="84"/>
    </location>
    <ligand>
        <name>sn-glycerol 3-phosphate</name>
        <dbReference type="ChEBI" id="CHEBI:57597"/>
    </ligand>
</feature>
<dbReference type="PANTHER" id="PTHR10196:SF69">
    <property type="entry name" value="GLYCEROL KINASE"/>
    <property type="match status" value="1"/>
</dbReference>
<protein>
    <recommendedName>
        <fullName evidence="9">Glycerol kinase</fullName>
        <ecNumber evidence="9">2.7.1.30</ecNumber>
    </recommendedName>
    <alternativeName>
        <fullName evidence="9">ATP:glycerol 3-phosphotransferase</fullName>
    </alternativeName>
    <alternativeName>
        <fullName evidence="9">Glycerokinase</fullName>
        <shortName evidence="9">GK</shortName>
    </alternativeName>
</protein>
<dbReference type="GO" id="GO:0005524">
    <property type="term" value="F:ATP binding"/>
    <property type="evidence" value="ECO:0007669"/>
    <property type="project" value="UniProtKB-UniRule"/>
</dbReference>
<dbReference type="RefSeq" id="WP_267775506.1">
    <property type="nucleotide sequence ID" value="NZ_JAPNKE010000002.1"/>
</dbReference>
<evidence type="ECO:0000313" key="13">
    <source>
        <dbReference type="EMBL" id="MCY1012179.1"/>
    </source>
</evidence>
<keyword evidence="5 9" id="KW-0418">Kinase</keyword>
<comment type="pathway">
    <text evidence="1 9">Polyol metabolism; glycerol degradation via glycerol kinase pathway; sn-glycerol 3-phosphate from glycerol: step 1/1.</text>
</comment>
<evidence type="ECO:0000259" key="12">
    <source>
        <dbReference type="Pfam" id="PF02782"/>
    </source>
</evidence>
<comment type="similarity">
    <text evidence="2 9 10">Belongs to the FGGY kinase family.</text>
</comment>
<evidence type="ECO:0000256" key="6">
    <source>
        <dbReference type="ARBA" id="ARBA00022798"/>
    </source>
</evidence>
<feature type="binding site" evidence="9">
    <location>
        <position position="14"/>
    </location>
    <ligand>
        <name>sn-glycerol 3-phosphate</name>
        <dbReference type="ChEBI" id="CHEBI:57597"/>
    </ligand>
</feature>
<dbReference type="GO" id="GO:0019563">
    <property type="term" value="P:glycerol catabolic process"/>
    <property type="evidence" value="ECO:0007669"/>
    <property type="project" value="UniProtKB-UniRule"/>
</dbReference>
<comment type="caution">
    <text evidence="13">The sequence shown here is derived from an EMBL/GenBank/DDBJ whole genome shotgun (WGS) entry which is preliminary data.</text>
</comment>
<evidence type="ECO:0000256" key="2">
    <source>
        <dbReference type="ARBA" id="ARBA00009156"/>
    </source>
</evidence>
<feature type="binding site" evidence="9">
    <location>
        <position position="315"/>
    </location>
    <ligand>
        <name>ATP</name>
        <dbReference type="ChEBI" id="CHEBI:30616"/>
    </ligand>
</feature>
<dbReference type="InterPro" id="IPR043129">
    <property type="entry name" value="ATPase_NBD"/>
</dbReference>
<feature type="binding site" evidence="9">
    <location>
        <position position="136"/>
    </location>
    <ligand>
        <name>sn-glycerol 3-phosphate</name>
        <dbReference type="ChEBI" id="CHEBI:57597"/>
    </ligand>
</feature>
<feature type="binding site" evidence="9">
    <location>
        <position position="84"/>
    </location>
    <ligand>
        <name>glycerol</name>
        <dbReference type="ChEBI" id="CHEBI:17754"/>
    </ligand>
</feature>
<dbReference type="HAMAP" id="MF_00186">
    <property type="entry name" value="Glycerol_kin"/>
    <property type="match status" value="1"/>
</dbReference>
<evidence type="ECO:0000256" key="8">
    <source>
        <dbReference type="ARBA" id="ARBA00052101"/>
    </source>
</evidence>
<feature type="binding site" evidence="9">
    <location>
        <position position="246"/>
    </location>
    <ligand>
        <name>glycerol</name>
        <dbReference type="ChEBI" id="CHEBI:17754"/>
    </ligand>
</feature>
<feature type="binding site" evidence="9">
    <location>
        <position position="14"/>
    </location>
    <ligand>
        <name>ATP</name>
        <dbReference type="ChEBI" id="CHEBI:30616"/>
    </ligand>
</feature>
<dbReference type="EMBL" id="JAPNKE010000002">
    <property type="protein sequence ID" value="MCY1012179.1"/>
    <property type="molecule type" value="Genomic_DNA"/>
</dbReference>
<dbReference type="GO" id="GO:0005829">
    <property type="term" value="C:cytosol"/>
    <property type="evidence" value="ECO:0007669"/>
    <property type="project" value="UniProtKB-ARBA"/>
</dbReference>
<keyword evidence="3 9" id="KW-0808">Transferase</keyword>
<feature type="binding site" evidence="9">
    <location>
        <position position="136"/>
    </location>
    <ligand>
        <name>glycerol</name>
        <dbReference type="ChEBI" id="CHEBI:17754"/>
    </ligand>
</feature>
<proteinExistence type="inferred from homology"/>
<dbReference type="NCBIfam" id="TIGR01311">
    <property type="entry name" value="glycerol_kin"/>
    <property type="match status" value="1"/>
</dbReference>
<feature type="binding site" evidence="9">
    <location>
        <position position="311"/>
    </location>
    <ligand>
        <name>ATP</name>
        <dbReference type="ChEBI" id="CHEBI:30616"/>
    </ligand>
</feature>
<dbReference type="PANTHER" id="PTHR10196">
    <property type="entry name" value="SUGAR KINASE"/>
    <property type="match status" value="1"/>
</dbReference>
<dbReference type="PROSITE" id="PS00445">
    <property type="entry name" value="FGGY_KINASES_2"/>
    <property type="match status" value="1"/>
</dbReference>
<reference evidence="13" key="1">
    <citation type="submission" date="2022-11" db="EMBL/GenBank/DDBJ databases">
        <title>Minimal conservation of predation-associated metabolite biosynthetic gene clusters underscores biosynthetic potential of Myxococcota including descriptions for ten novel species: Archangium lansinium sp. nov., Myxococcus landrumus sp. nov., Nannocystis bai.</title>
        <authorList>
            <person name="Ahearne A."/>
            <person name="Stevens C."/>
            <person name="Phillips K."/>
        </authorList>
    </citation>
    <scope>NUCLEOTIDE SEQUENCE</scope>
    <source>
        <strain evidence="13">Na p29</strain>
    </source>
</reference>
<comment type="activity regulation">
    <text evidence="9">Inhibited by fructose 1,6-bisphosphate (FBP).</text>
</comment>
<evidence type="ECO:0000256" key="1">
    <source>
        <dbReference type="ARBA" id="ARBA00005190"/>
    </source>
</evidence>
<feature type="domain" description="Carbohydrate kinase FGGY C-terminal" evidence="12">
    <location>
        <begin position="262"/>
        <end position="449"/>
    </location>
</feature>
<feature type="binding site" evidence="9">
    <location>
        <position position="268"/>
    </location>
    <ligand>
        <name>ADP</name>
        <dbReference type="ChEBI" id="CHEBI:456216"/>
    </ligand>
</feature>
<dbReference type="GO" id="GO:0004370">
    <property type="term" value="F:glycerol kinase activity"/>
    <property type="evidence" value="ECO:0007669"/>
    <property type="project" value="UniProtKB-UniRule"/>
</dbReference>
<feature type="binding site" evidence="9">
    <location>
        <position position="311"/>
    </location>
    <ligand>
        <name>ADP</name>
        <dbReference type="ChEBI" id="CHEBI:456216"/>
    </ligand>
</feature>
<dbReference type="GO" id="GO:0006072">
    <property type="term" value="P:glycerol-3-phosphate metabolic process"/>
    <property type="evidence" value="ECO:0007669"/>
    <property type="project" value="InterPro"/>
</dbReference>
<dbReference type="FunFam" id="3.30.420.40:FF:000008">
    <property type="entry name" value="Glycerol kinase"/>
    <property type="match status" value="1"/>
</dbReference>
<dbReference type="InterPro" id="IPR018483">
    <property type="entry name" value="Carb_kinase_FGGY_CS"/>
</dbReference>
<dbReference type="FunFam" id="3.30.420.40:FF:000007">
    <property type="entry name" value="Glycerol kinase"/>
    <property type="match status" value="1"/>
</dbReference>
<dbReference type="NCBIfam" id="NF000756">
    <property type="entry name" value="PRK00047.1"/>
    <property type="match status" value="1"/>
</dbReference>
<feature type="binding site" evidence="9">
    <location>
        <position position="247"/>
    </location>
    <ligand>
        <name>glycerol</name>
        <dbReference type="ChEBI" id="CHEBI:17754"/>
    </ligand>
</feature>
<dbReference type="InterPro" id="IPR005999">
    <property type="entry name" value="Glycerol_kin"/>
</dbReference>
<dbReference type="Pfam" id="PF00370">
    <property type="entry name" value="FGGY_N"/>
    <property type="match status" value="1"/>
</dbReference>
<keyword evidence="4 9" id="KW-0547">Nucleotide-binding</keyword>
<evidence type="ECO:0000256" key="5">
    <source>
        <dbReference type="ARBA" id="ARBA00022777"/>
    </source>
</evidence>
<gene>
    <name evidence="9 13" type="primary">glpK</name>
    <name evidence="13" type="ORF">OV079_42895</name>
</gene>
<dbReference type="SUPFAM" id="SSF53067">
    <property type="entry name" value="Actin-like ATPase domain"/>
    <property type="match status" value="2"/>
</dbReference>
<dbReference type="Gene3D" id="3.30.420.40">
    <property type="match status" value="2"/>
</dbReference>
<feature type="binding site" evidence="9">
    <location>
        <position position="268"/>
    </location>
    <ligand>
        <name>ATP</name>
        <dbReference type="ChEBI" id="CHEBI:30616"/>
    </ligand>
</feature>
<feature type="binding site" evidence="9">
    <location>
        <position position="14"/>
    </location>
    <ligand>
        <name>ADP</name>
        <dbReference type="ChEBI" id="CHEBI:456216"/>
    </ligand>
</feature>
<feature type="binding site" evidence="9">
    <location>
        <position position="412"/>
    </location>
    <ligand>
        <name>ADP</name>
        <dbReference type="ChEBI" id="CHEBI:456216"/>
    </ligand>
</feature>
<evidence type="ECO:0000256" key="9">
    <source>
        <dbReference type="HAMAP-Rule" id="MF_00186"/>
    </source>
</evidence>
<evidence type="ECO:0000256" key="4">
    <source>
        <dbReference type="ARBA" id="ARBA00022741"/>
    </source>
</evidence>